<name>A0A8S5UUS8_9CAUD</name>
<evidence type="ECO:0000313" key="2">
    <source>
        <dbReference type="EMBL" id="DAF98229.1"/>
    </source>
</evidence>
<proteinExistence type="predicted"/>
<keyword evidence="1" id="KW-0472">Membrane</keyword>
<dbReference type="EMBL" id="BK016143">
    <property type="protein sequence ID" value="DAF98229.1"/>
    <property type="molecule type" value="Genomic_DNA"/>
</dbReference>
<reference evidence="2" key="1">
    <citation type="journal article" date="2021" name="Proc. Natl. Acad. Sci. U.S.A.">
        <title>A Catalog of Tens of Thousands of Viruses from Human Metagenomes Reveals Hidden Associations with Chronic Diseases.</title>
        <authorList>
            <person name="Tisza M.J."/>
            <person name="Buck C.B."/>
        </authorList>
    </citation>
    <scope>NUCLEOTIDE SEQUENCE</scope>
    <source>
        <strain evidence="2">CtP6q2</strain>
    </source>
</reference>
<feature type="transmembrane region" description="Helical" evidence="1">
    <location>
        <begin position="21"/>
        <end position="39"/>
    </location>
</feature>
<sequence>MHRKYVQSIIIIDPQYVTASLLVLTPIINPFVCIIRLMSYTI</sequence>
<evidence type="ECO:0000256" key="1">
    <source>
        <dbReference type="SAM" id="Phobius"/>
    </source>
</evidence>
<protein>
    <submittedName>
        <fullName evidence="2">Uncharacterized protein</fullName>
    </submittedName>
</protein>
<organism evidence="2">
    <name type="scientific">Myoviridae sp. ctP6q2</name>
    <dbReference type="NCBI Taxonomy" id="2825096"/>
    <lineage>
        <taxon>Viruses</taxon>
        <taxon>Duplodnaviria</taxon>
        <taxon>Heunggongvirae</taxon>
        <taxon>Uroviricota</taxon>
        <taxon>Caudoviricetes</taxon>
    </lineage>
</organism>
<accession>A0A8S5UUS8</accession>
<keyword evidence="1" id="KW-0812">Transmembrane</keyword>
<keyword evidence="1" id="KW-1133">Transmembrane helix</keyword>